<dbReference type="Gene3D" id="2.40.128.490">
    <property type="entry name" value="Uncharacterised protein PF14869, DUF4488"/>
    <property type="match status" value="1"/>
</dbReference>
<dbReference type="RefSeq" id="WP_188215556.1">
    <property type="nucleotide sequence ID" value="NZ_BAABGH010000010.1"/>
</dbReference>
<dbReference type="PROSITE" id="PS51257">
    <property type="entry name" value="PROKAR_LIPOPROTEIN"/>
    <property type="match status" value="1"/>
</dbReference>
<keyword evidence="2" id="KW-1185">Reference proteome</keyword>
<accession>A0A8J6Q6T3</accession>
<dbReference type="AlphaFoldDB" id="A0A8J6Q6T3"/>
<evidence type="ECO:0000313" key="2">
    <source>
        <dbReference type="Proteomes" id="UP000602057"/>
    </source>
</evidence>
<gene>
    <name evidence="1" type="ORF">ICJ84_06415</name>
</gene>
<reference evidence="1" key="1">
    <citation type="journal article" date="2013" name="Int. J. Syst. Evol. Microbiol.">
        <title>Aestuariibaculum suncheonense gen. nov., sp. nov., a marine bacterium of the family Flavobacteriaceae isolated from a tidal flat and emended descriptions of the genera Gaetbulibacter and Tamlana.</title>
        <authorList>
            <person name="Jeong S.H."/>
            <person name="Park M.S."/>
            <person name="Jin H.M."/>
            <person name="Lee K."/>
            <person name="Park W."/>
            <person name="Jeon C.O."/>
        </authorList>
    </citation>
    <scope>NUCLEOTIDE SEQUENCE</scope>
    <source>
        <strain evidence="1">SC17</strain>
    </source>
</reference>
<proteinExistence type="predicted"/>
<protein>
    <submittedName>
        <fullName evidence="1">Lipocalin-like domain-containing protein</fullName>
    </submittedName>
</protein>
<dbReference type="Proteomes" id="UP000602057">
    <property type="component" value="Unassembled WGS sequence"/>
</dbReference>
<organism evidence="1 2">
    <name type="scientific">Aestuariibaculum suncheonense</name>
    <dbReference type="NCBI Taxonomy" id="1028745"/>
    <lineage>
        <taxon>Bacteria</taxon>
        <taxon>Pseudomonadati</taxon>
        <taxon>Bacteroidota</taxon>
        <taxon>Flavobacteriia</taxon>
        <taxon>Flavobacteriales</taxon>
        <taxon>Flavobacteriaceae</taxon>
    </lineage>
</organism>
<dbReference type="EMBL" id="JACVXC010000002">
    <property type="protein sequence ID" value="MBD0835061.1"/>
    <property type="molecule type" value="Genomic_DNA"/>
</dbReference>
<sequence length="151" mass="17216">MTIKHTLLLLILFMLSCGKKKTSQPSNFISIEGTWKLISATTIKEDSIIPSDLSNKSVIKIINASHFAFLNHDLNQGKDSLSFFASGGGKYKLKDNKYTEFLEYCNFRNWEGNIFEFTVEIHGDTLIQRGFEKVQDAGTDHEIIETYLRTN</sequence>
<evidence type="ECO:0000313" key="1">
    <source>
        <dbReference type="EMBL" id="MBD0835061.1"/>
    </source>
</evidence>
<comment type="caution">
    <text evidence="1">The sequence shown here is derived from an EMBL/GenBank/DDBJ whole genome shotgun (WGS) entry which is preliminary data.</text>
</comment>
<name>A0A8J6Q6T3_9FLAO</name>
<reference evidence="1" key="2">
    <citation type="submission" date="2020-09" db="EMBL/GenBank/DDBJ databases">
        <authorList>
            <person name="Wu Z."/>
        </authorList>
    </citation>
    <scope>NUCLEOTIDE SEQUENCE</scope>
    <source>
        <strain evidence="1">SC17</strain>
    </source>
</reference>